<dbReference type="Gene3D" id="3.40.50.300">
    <property type="entry name" value="P-loop containing nucleotide triphosphate hydrolases"/>
    <property type="match status" value="4"/>
</dbReference>
<dbReference type="FunFam" id="3.40.50.300:FF:000044">
    <property type="entry name" value="Dynein heavy chain 5, axonemal"/>
    <property type="match status" value="1"/>
</dbReference>
<evidence type="ECO:0000256" key="4">
    <source>
        <dbReference type="ARBA" id="ARBA00022701"/>
    </source>
</evidence>
<dbReference type="Pfam" id="PF12775">
    <property type="entry name" value="AAA_7"/>
    <property type="match status" value="1"/>
</dbReference>
<protein>
    <submittedName>
        <fullName evidence="16">Jg1238 protein</fullName>
    </submittedName>
</protein>
<keyword evidence="7" id="KW-0067">ATP-binding</keyword>
<keyword evidence="9 14" id="KW-0175">Coiled coil</keyword>
<dbReference type="InterPro" id="IPR041466">
    <property type="entry name" value="Dynein_AAA5_ext"/>
</dbReference>
<dbReference type="GO" id="GO:0005874">
    <property type="term" value="C:microtubule"/>
    <property type="evidence" value="ECO:0007669"/>
    <property type="project" value="UniProtKB-KW"/>
</dbReference>
<dbReference type="Pfam" id="PF12780">
    <property type="entry name" value="AAA_8"/>
    <property type="match status" value="1"/>
</dbReference>
<accession>A0A8S4QVV8</accession>
<dbReference type="Pfam" id="PF17857">
    <property type="entry name" value="AAA_lid_1"/>
    <property type="match status" value="1"/>
</dbReference>
<evidence type="ECO:0000256" key="8">
    <source>
        <dbReference type="ARBA" id="ARBA00023017"/>
    </source>
</evidence>
<keyword evidence="10" id="KW-0969">Cilium</keyword>
<evidence type="ECO:0000256" key="1">
    <source>
        <dbReference type="ARBA" id="ARBA00004430"/>
    </source>
</evidence>
<dbReference type="SMART" id="SM00382">
    <property type="entry name" value="AAA"/>
    <property type="match status" value="2"/>
</dbReference>
<dbReference type="Pfam" id="PF12777">
    <property type="entry name" value="MT"/>
    <property type="match status" value="1"/>
</dbReference>
<keyword evidence="17" id="KW-1185">Reference proteome</keyword>
<dbReference type="FunFam" id="1.10.8.710:FF:000001">
    <property type="entry name" value="Dynein axonemal heavy chain 2"/>
    <property type="match status" value="1"/>
</dbReference>
<dbReference type="InterPro" id="IPR041589">
    <property type="entry name" value="DNAH3_AAA_lid_1"/>
</dbReference>
<dbReference type="InterPro" id="IPR035706">
    <property type="entry name" value="AAA_9"/>
</dbReference>
<dbReference type="GO" id="GO:0007018">
    <property type="term" value="P:microtubule-based movement"/>
    <property type="evidence" value="ECO:0007669"/>
    <property type="project" value="InterPro"/>
</dbReference>
<dbReference type="InterPro" id="IPR024743">
    <property type="entry name" value="Dynein_HC_stalk"/>
</dbReference>
<reference evidence="16" key="1">
    <citation type="submission" date="2022-03" db="EMBL/GenBank/DDBJ databases">
        <authorList>
            <person name="Lindestad O."/>
        </authorList>
    </citation>
    <scope>NUCLEOTIDE SEQUENCE</scope>
</reference>
<dbReference type="EMBL" id="CAKXAJ010018350">
    <property type="protein sequence ID" value="CAH2217652.1"/>
    <property type="molecule type" value="Genomic_DNA"/>
</dbReference>
<dbReference type="GO" id="GO:0030286">
    <property type="term" value="C:dynein complex"/>
    <property type="evidence" value="ECO:0007669"/>
    <property type="project" value="UniProtKB-KW"/>
</dbReference>
<dbReference type="Gene3D" id="1.20.58.1120">
    <property type="match status" value="1"/>
</dbReference>
<evidence type="ECO:0000256" key="9">
    <source>
        <dbReference type="ARBA" id="ARBA00023054"/>
    </source>
</evidence>
<dbReference type="FunFam" id="3.40.50.300:FF:000049">
    <property type="entry name" value="Dynein, axonemal, heavy chain 5"/>
    <property type="match status" value="1"/>
</dbReference>
<gene>
    <name evidence="16" type="primary">jg1238</name>
    <name evidence="16" type="ORF">PAEG_LOCUS5536</name>
</gene>
<keyword evidence="6" id="KW-0547">Nucleotide-binding</keyword>
<dbReference type="FunFam" id="1.10.8.1220:FF:000001">
    <property type="entry name" value="Dynein axonemal heavy chain 5"/>
    <property type="match status" value="1"/>
</dbReference>
<proteinExistence type="inferred from homology"/>
<evidence type="ECO:0000256" key="7">
    <source>
        <dbReference type="ARBA" id="ARBA00022840"/>
    </source>
</evidence>
<evidence type="ECO:0000256" key="14">
    <source>
        <dbReference type="SAM" id="Coils"/>
    </source>
</evidence>
<keyword evidence="5" id="KW-0677">Repeat</keyword>
<dbReference type="Gene3D" id="1.20.920.30">
    <property type="match status" value="1"/>
</dbReference>
<evidence type="ECO:0000259" key="15">
    <source>
        <dbReference type="SMART" id="SM00382"/>
    </source>
</evidence>
<comment type="subcellular location">
    <subcellularLocation>
        <location evidence="1">Cytoplasm</location>
        <location evidence="1">Cytoskeleton</location>
        <location evidence="1">Cilium axoneme</location>
    </subcellularLocation>
</comment>
<dbReference type="FunFam" id="3.40.50.300:FF:002141">
    <property type="entry name" value="Dynein heavy chain"/>
    <property type="match status" value="1"/>
</dbReference>
<dbReference type="GO" id="GO:0005524">
    <property type="term" value="F:ATP binding"/>
    <property type="evidence" value="ECO:0007669"/>
    <property type="project" value="UniProtKB-KW"/>
</dbReference>
<dbReference type="InterPro" id="IPR035699">
    <property type="entry name" value="AAA_6"/>
</dbReference>
<dbReference type="Pfam" id="PF12774">
    <property type="entry name" value="AAA_6"/>
    <property type="match status" value="1"/>
</dbReference>
<dbReference type="SUPFAM" id="SSF52540">
    <property type="entry name" value="P-loop containing nucleoside triphosphate hydrolases"/>
    <property type="match status" value="4"/>
</dbReference>
<dbReference type="Gene3D" id="1.10.472.130">
    <property type="match status" value="1"/>
</dbReference>
<sequence length="1872" mass="214597">MKEKKPLKKLRKKQNQILATLQMMSRKEITKILRCKVNALCVIEIHSRDTVDRMYKMGCMSVTAFEWFSQLKFYWDREREDCYIRQTNTNSIYTYEYIGNSGRLVITPLTDRCYITLTTALHLFRGGSPQGPAGTGKTETTKDLGRALARWVVVTNCSDGLDYKSMAKCFAGIAQSGCWGCFDEFNRINIEVLSVVAQQILAVLLALSLNQKRFVFEGSDIKLDGNCGIFITMNPGYAGRTELPDNLKSMFRPIAMCVPDSLIIAENTLFSDGFTAYKINAKKVFTLYQLAMQQLSKQDHYDFGLRSMVALLRYAGVKRRAYPNLPEQEMVILAMRDMNVARLTAKDVPLFDGIMRDIFPDVDIPTLDYEMLETAITAEMRILSLQPTKAALHKVIQTYETKNSRHSSILLGDTNTAKSVSWKILAATLSRLHREKVPGFENVQTYPMNPKALTLGELYGEYNLATGEWKDGVLSSIMRTTCQDESPDQKWIIFDGPVDAVWIENLNSVMDDNKLLTLVNSERISMPSQVSLLIETLDLAVASPATVSRNGIVYNDYKDWGWWPYVNSWLESITDIEYRESLRRHFFNILTPVLELKRVHLVEGQSVRGQELTGVRSMCRLLGLLPAPLPPMPDQEDNEGFSKMRFLFALIWSVCATLEEESRRKFDNWVREHEGIFPLKDTVYDYYVDERLRQFKSWEDKLPDNWRYNPNLGFHTILVPTVEFIRVQMVALEAVRAGHGILVGGSTGTGKTFLLQGTLASLDPERYSTQVINMSAQTTAANVQDIIEARLEKRTKGNYVPAGGKRMIAFMDDINMPVRDEYGSQPPLELVRLWYDYGYWFDRQKQWRKNVKDMVLCGAAGPPGGARSPLPPRLLSCFHAFFLPPPTQQQLVKIFGTMLSQHLQDFDEETKTVGKIVLQATIDMFNNIVAKLLPTPSKMHYLFNLRDISKIFQGLLRSNKDYQNTKPRFLRLWVHECFRVFSDRLTEEKDRDWFMNHITEMLGKHFELTFHALCPSKSPPLFGHFLNPFEVYDDLNDPAALRKYIANQMEEYNSCPGVVKMDLVLFKDAIEHICRIVRVISQPRGHMLCVGIGGSGRQSLTRVASYICECNSYQIVVTKTYGIKDFREDLKTLYTSCGVDTKKTTFIFCDTQIVEETFTEIVNNLLSSGEITNLYKPDEFEDIKSALEKPMKAANLMQTNEMVYLFLVERVRANMHIVLCFSPIGDDFRNRIRQYPALINATTTNWFLEWPREALLEVAYKFLEGVELLASITGPRVRRKESLVESREDIMRASVASIMSLIHSSVGQYSAKMWREMRRTNYVTPTNYLELVSGYKEIVKPKKERLEEALESLRMKQQILAEARAKLRELSEMIARLQKEYDEKVAQKEELERKSRMLQLKLERAEALITGLSGERERWEVTVERLDKEFENLPGDCLIATGFIAYLGPFVSEYRESLMFDWFNEVCNETLPVTMDLSMKVFLLDDATLRDWNYMGLPDDNFSAENGIIVVRATRWPLAVDPQGQALIWISRLEEKNDIQIVDFGQPNYLKIMETCLSAGQPIIVQNVGEVLDPSIAPILDKAIVKIGHDLVIKFNEKMVPYNTNFKMYLTTKLGNPVYTPETLTKTTMVNFAVKEQGLTSQLLSIVVRKERPQLETMKDNLVMTIAKNKKTLVDLENDLLRIMYESQVPLLENEELFITLQTSQRTSLEVKEALITSQVTEKEIDTARQGYVPVAVRASVLFFALNDLSRIDPMYQFSLDAYIDLFTYSIDRSPKSGELEDRINNLNEFHTFSVYKNTCRALFERHKLLLSFHMVSRILFQAGKMSSHEYLFLLKGGVVLDRSEQPDNPTSALTYINTFISGTFASQSDSN</sequence>
<evidence type="ECO:0000256" key="2">
    <source>
        <dbReference type="ARBA" id="ARBA00008887"/>
    </source>
</evidence>
<dbReference type="PANTHER" id="PTHR22878:SF68">
    <property type="entry name" value="DYNEIN HEAVY CHAIN 6, AXONEMAL-LIKE"/>
    <property type="match status" value="1"/>
</dbReference>
<evidence type="ECO:0000256" key="12">
    <source>
        <dbReference type="ARBA" id="ARBA00023212"/>
    </source>
</evidence>
<evidence type="ECO:0000256" key="5">
    <source>
        <dbReference type="ARBA" id="ARBA00022737"/>
    </source>
</evidence>
<dbReference type="GO" id="GO:0031514">
    <property type="term" value="C:motile cilium"/>
    <property type="evidence" value="ECO:0007669"/>
    <property type="project" value="UniProtKB-ARBA"/>
</dbReference>
<dbReference type="GO" id="GO:0005930">
    <property type="term" value="C:axoneme"/>
    <property type="evidence" value="ECO:0007669"/>
    <property type="project" value="UniProtKB-SubCell"/>
</dbReference>
<dbReference type="Gene3D" id="1.10.8.1220">
    <property type="match status" value="1"/>
</dbReference>
<evidence type="ECO:0000256" key="6">
    <source>
        <dbReference type="ARBA" id="ARBA00022741"/>
    </source>
</evidence>
<dbReference type="InterPro" id="IPR027417">
    <property type="entry name" value="P-loop_NTPase"/>
</dbReference>
<keyword evidence="8" id="KW-0243">Dynein</keyword>
<evidence type="ECO:0000313" key="16">
    <source>
        <dbReference type="EMBL" id="CAH2217652.1"/>
    </source>
</evidence>
<comment type="caution">
    <text evidence="16">The sequence shown here is derived from an EMBL/GenBank/DDBJ whole genome shotgun (WGS) entry which is preliminary data.</text>
</comment>
<dbReference type="Proteomes" id="UP000838756">
    <property type="component" value="Unassembled WGS sequence"/>
</dbReference>
<dbReference type="Gene3D" id="6.10.140.1060">
    <property type="match status" value="1"/>
</dbReference>
<dbReference type="Gene3D" id="1.20.920.20">
    <property type="match status" value="1"/>
</dbReference>
<organism evidence="16 17">
    <name type="scientific">Pararge aegeria aegeria</name>
    <dbReference type="NCBI Taxonomy" id="348720"/>
    <lineage>
        <taxon>Eukaryota</taxon>
        <taxon>Metazoa</taxon>
        <taxon>Ecdysozoa</taxon>
        <taxon>Arthropoda</taxon>
        <taxon>Hexapoda</taxon>
        <taxon>Insecta</taxon>
        <taxon>Pterygota</taxon>
        <taxon>Neoptera</taxon>
        <taxon>Endopterygota</taxon>
        <taxon>Lepidoptera</taxon>
        <taxon>Glossata</taxon>
        <taxon>Ditrysia</taxon>
        <taxon>Papilionoidea</taxon>
        <taxon>Nymphalidae</taxon>
        <taxon>Satyrinae</taxon>
        <taxon>Satyrini</taxon>
        <taxon>Parargina</taxon>
        <taxon>Pararge</taxon>
    </lineage>
</organism>
<keyword evidence="4" id="KW-0493">Microtubule</keyword>
<dbReference type="InterPro" id="IPR043157">
    <property type="entry name" value="Dynein_AAA1S"/>
</dbReference>
<keyword evidence="3" id="KW-0963">Cytoplasm</keyword>
<feature type="domain" description="AAA+ ATPase" evidence="15">
    <location>
        <begin position="125"/>
        <end position="261"/>
    </location>
</feature>
<dbReference type="InterPro" id="IPR003593">
    <property type="entry name" value="AAA+_ATPase"/>
</dbReference>
<evidence type="ECO:0000256" key="3">
    <source>
        <dbReference type="ARBA" id="ARBA00022490"/>
    </source>
</evidence>
<evidence type="ECO:0000256" key="10">
    <source>
        <dbReference type="ARBA" id="ARBA00023069"/>
    </source>
</evidence>
<dbReference type="FunFam" id="1.20.920.30:FF:000005">
    <property type="entry name" value="Dynein, axonemal, heavy chain 2"/>
    <property type="match status" value="1"/>
</dbReference>
<dbReference type="InterPro" id="IPR024317">
    <property type="entry name" value="Dynein_heavy_chain_D4_dom"/>
</dbReference>
<name>A0A8S4QVV8_9NEOP</name>
<dbReference type="Pfam" id="PF17852">
    <property type="entry name" value="Dynein_AAA_lid"/>
    <property type="match status" value="1"/>
</dbReference>
<dbReference type="InterPro" id="IPR026983">
    <property type="entry name" value="DHC"/>
</dbReference>
<feature type="domain" description="AAA+ ATPase" evidence="15">
    <location>
        <begin position="737"/>
        <end position="886"/>
    </location>
</feature>
<comment type="similarity">
    <text evidence="2">Belongs to the dynein heavy chain family.</text>
</comment>
<dbReference type="Gene3D" id="1.10.8.710">
    <property type="match status" value="1"/>
</dbReference>
<keyword evidence="11" id="KW-0505">Motor protein</keyword>
<dbReference type="OrthoDB" id="447173at2759"/>
<keyword evidence="13" id="KW-0966">Cell projection</keyword>
<evidence type="ECO:0000256" key="13">
    <source>
        <dbReference type="ARBA" id="ARBA00023273"/>
    </source>
</evidence>
<dbReference type="GO" id="GO:0051959">
    <property type="term" value="F:dynein light intermediate chain binding"/>
    <property type="evidence" value="ECO:0007669"/>
    <property type="project" value="InterPro"/>
</dbReference>
<dbReference type="Pfam" id="PF12781">
    <property type="entry name" value="AAA_9"/>
    <property type="match status" value="1"/>
</dbReference>
<evidence type="ECO:0000256" key="11">
    <source>
        <dbReference type="ARBA" id="ARBA00023175"/>
    </source>
</evidence>
<dbReference type="PANTHER" id="PTHR22878">
    <property type="entry name" value="DYNEIN HEAVY CHAIN 6, AXONEMAL-LIKE-RELATED"/>
    <property type="match status" value="1"/>
</dbReference>
<evidence type="ECO:0000313" key="17">
    <source>
        <dbReference type="Proteomes" id="UP000838756"/>
    </source>
</evidence>
<feature type="coiled-coil region" evidence="14">
    <location>
        <begin position="1343"/>
        <end position="1408"/>
    </location>
</feature>
<keyword evidence="12" id="KW-0206">Cytoskeleton</keyword>
<dbReference type="GO" id="GO:0045505">
    <property type="term" value="F:dynein intermediate chain binding"/>
    <property type="evidence" value="ECO:0007669"/>
    <property type="project" value="InterPro"/>
</dbReference>